<organism evidence="1 2">
    <name type="scientific">Clonorchis sinensis</name>
    <name type="common">Chinese liver fluke</name>
    <dbReference type="NCBI Taxonomy" id="79923"/>
    <lineage>
        <taxon>Eukaryota</taxon>
        <taxon>Metazoa</taxon>
        <taxon>Spiralia</taxon>
        <taxon>Lophotrochozoa</taxon>
        <taxon>Platyhelminthes</taxon>
        <taxon>Trematoda</taxon>
        <taxon>Digenea</taxon>
        <taxon>Opisthorchiida</taxon>
        <taxon>Opisthorchiata</taxon>
        <taxon>Opisthorchiidae</taxon>
        <taxon>Clonorchis</taxon>
    </lineage>
</organism>
<reference evidence="1 2" key="2">
    <citation type="journal article" date="2021" name="Genomics">
        <title>High-quality reference genome for Clonorchis sinensis.</title>
        <authorList>
            <person name="Young N.D."/>
            <person name="Stroehlein A.J."/>
            <person name="Kinkar L."/>
            <person name="Wang T."/>
            <person name="Sohn W.M."/>
            <person name="Chang B.C.H."/>
            <person name="Kaur P."/>
            <person name="Weisz D."/>
            <person name="Dudchenko O."/>
            <person name="Aiden E.L."/>
            <person name="Korhonen P.K."/>
            <person name="Gasser R.B."/>
        </authorList>
    </citation>
    <scope>NUCLEOTIDE SEQUENCE [LARGE SCALE GENOMIC DNA]</scope>
    <source>
        <strain evidence="1">Cs-k2</strain>
    </source>
</reference>
<dbReference type="AlphaFoldDB" id="A0A3R7FLT4"/>
<keyword evidence="2" id="KW-1185">Reference proteome</keyword>
<name>A0A3R7FLT4_CLOSI</name>
<evidence type="ECO:0000313" key="1">
    <source>
        <dbReference type="EMBL" id="KAG5446494.1"/>
    </source>
</evidence>
<dbReference type="OrthoDB" id="6234416at2759"/>
<protein>
    <submittedName>
        <fullName evidence="1">Uncharacterized protein</fullName>
    </submittedName>
</protein>
<accession>A0A3R7FLT4</accession>
<reference evidence="1 2" key="1">
    <citation type="journal article" date="2018" name="Biotechnol. Adv.">
        <title>Improved genomic resources and new bioinformatic workflow for the carcinogenic parasite Clonorchis sinensis: Biotechnological implications.</title>
        <authorList>
            <person name="Wang D."/>
            <person name="Korhonen P.K."/>
            <person name="Gasser R.B."/>
            <person name="Young N.D."/>
        </authorList>
    </citation>
    <scope>NUCLEOTIDE SEQUENCE [LARGE SCALE GENOMIC DNA]</scope>
    <source>
        <strain evidence="1">Cs-k2</strain>
    </source>
</reference>
<dbReference type="InParanoid" id="A0A3R7FLT4"/>
<sequence>MGEFKCFETCFTTNGFEANNHLRSGSLDFSNMGYGLASPVHKLVVVLDEQCNIAFQIGSEVLNDLENLRTRVHQMENEMSALRTIQSIACLPNPDATSDPTNLEKASLLIDTIASEICKRIECRHQVLIFNAPDRIPLEHTKTAILTACGMHAHL</sequence>
<proteinExistence type="predicted"/>
<evidence type="ECO:0000313" key="2">
    <source>
        <dbReference type="Proteomes" id="UP000286415"/>
    </source>
</evidence>
<gene>
    <name evidence="1" type="ORF">CSKR_101457</name>
</gene>
<dbReference type="Proteomes" id="UP000286415">
    <property type="component" value="Unassembled WGS sequence"/>
</dbReference>
<dbReference type="EMBL" id="NIRI02000056">
    <property type="protein sequence ID" value="KAG5446494.1"/>
    <property type="molecule type" value="Genomic_DNA"/>
</dbReference>
<comment type="caution">
    <text evidence="1">The sequence shown here is derived from an EMBL/GenBank/DDBJ whole genome shotgun (WGS) entry which is preliminary data.</text>
</comment>